<proteinExistence type="predicted"/>
<dbReference type="AlphaFoldDB" id="A0A2H3SYZ7"/>
<sequence>MEWGAPARRTDITKYTSLLVIILSIDIILSKCFQDSLVQFSPYFLDVHKPQSGWHHQVPPILRPKNPPMRRCSDTYTGELKLKMLPSPICHGIEECSVILPRRYSKTLARLMVSGQLRYPFRNP</sequence>
<accession>A0A2H3SYZ7</accession>
<gene>
    <name evidence="1" type="ORF">FRV6_04702</name>
</gene>
<dbReference type="Proteomes" id="UP000219369">
    <property type="component" value="Unassembled WGS sequence"/>
</dbReference>
<evidence type="ECO:0000313" key="2">
    <source>
        <dbReference type="Proteomes" id="UP000219369"/>
    </source>
</evidence>
<evidence type="ECO:0000313" key="1">
    <source>
        <dbReference type="EMBL" id="SCO80489.1"/>
    </source>
</evidence>
<protein>
    <submittedName>
        <fullName evidence="1">Uncharacterized protein</fullName>
    </submittedName>
</protein>
<organism evidence="1 2">
    <name type="scientific">Fusarium oxysporum</name>
    <name type="common">Fusarium vascular wilt</name>
    <dbReference type="NCBI Taxonomy" id="5507"/>
    <lineage>
        <taxon>Eukaryota</taxon>
        <taxon>Fungi</taxon>
        <taxon>Dikarya</taxon>
        <taxon>Ascomycota</taxon>
        <taxon>Pezizomycotina</taxon>
        <taxon>Sordariomycetes</taxon>
        <taxon>Hypocreomycetidae</taxon>
        <taxon>Hypocreales</taxon>
        <taxon>Nectriaceae</taxon>
        <taxon>Fusarium</taxon>
        <taxon>Fusarium oxysporum species complex</taxon>
    </lineage>
</organism>
<reference evidence="2" key="1">
    <citation type="submission" date="2016-09" db="EMBL/GenBank/DDBJ databases">
        <authorList>
            <person name="Guldener U."/>
        </authorList>
    </citation>
    <scope>NUCLEOTIDE SEQUENCE [LARGE SCALE GENOMIC DNA]</scope>
    <source>
        <strain evidence="2">V64-1</strain>
    </source>
</reference>
<dbReference type="EMBL" id="FMJY01000002">
    <property type="protein sequence ID" value="SCO80489.1"/>
    <property type="molecule type" value="Genomic_DNA"/>
</dbReference>
<name>A0A2H3SYZ7_FUSOX</name>